<organism evidence="2 3">
    <name type="scientific">Karstenula rhodostoma CBS 690.94</name>
    <dbReference type="NCBI Taxonomy" id="1392251"/>
    <lineage>
        <taxon>Eukaryota</taxon>
        <taxon>Fungi</taxon>
        <taxon>Dikarya</taxon>
        <taxon>Ascomycota</taxon>
        <taxon>Pezizomycotina</taxon>
        <taxon>Dothideomycetes</taxon>
        <taxon>Pleosporomycetidae</taxon>
        <taxon>Pleosporales</taxon>
        <taxon>Massarineae</taxon>
        <taxon>Didymosphaeriaceae</taxon>
        <taxon>Karstenula</taxon>
    </lineage>
</organism>
<comment type="caution">
    <text evidence="2">The sequence shown here is derived from an EMBL/GenBank/DDBJ whole genome shotgun (WGS) entry which is preliminary data.</text>
</comment>
<feature type="compositionally biased region" description="Basic and acidic residues" evidence="1">
    <location>
        <begin position="445"/>
        <end position="581"/>
    </location>
</feature>
<feature type="region of interest" description="Disordered" evidence="1">
    <location>
        <begin position="1"/>
        <end position="98"/>
    </location>
</feature>
<sequence length="622" mass="70328">MGGGPKASAANLEPLGKRRRFGTPADTSSVNTRTSPVPEVRSVEDMAPASSGAIDNRSAPLLSTARTTTSYTEPEVNVTSQGSDLTQVGNPGACSLSKAEPPFLKTRVAGYVGVDNQTGPSAAAKIAKRTRDPVNSAPSPRTRLETSARALALAQEWQAKFKALPKKPPLPDSPHETDEREQIKLDRHDSQSLPAEQSEVEGYGIIATGEIDEEPRKRRRKSGPGPQASTANLEPLGNCRRGFSPKVSAYGSLNTSEHQQPSSQITLVNMPAIGVQYPNLDAALDTTGLSQSKQHMQSLSTNTVPAPDNEVLGKRLHTPVGRETVVAPKQLTSRVEDVERNVLREFKHPSPSRNDIRLATRTEKSGNHDRSDDAVRKLKRSPSPYQRRGDYKEAGHREIRGHKRDSARDNVLGRGRSPVNPRKAWSETYPYEAHPSRAPGANVDRVTHSERDRAPARYPIERQYIEDYNNRDQRGDSRLRDDRRAHRGDDFLRERSHSYRRDRSVSPRRPYHDRQSSRDHIRYRSDDRRHRGEDHLYSRNHIERRSWADYQGREYRHDTQSSYDEASRSARHERHGSDRHQSRPSAQHPRSEDRSNYRGHSMNRNAGENRDDRYRTRDVYRR</sequence>
<name>A0A9P4PLC3_9PLEO</name>
<feature type="compositionally biased region" description="Basic and acidic residues" evidence="1">
    <location>
        <begin position="346"/>
        <end position="376"/>
    </location>
</feature>
<dbReference type="Proteomes" id="UP000799764">
    <property type="component" value="Unassembled WGS sequence"/>
</dbReference>
<gene>
    <name evidence="2" type="ORF">P171DRAFT_443932</name>
</gene>
<dbReference type="EMBL" id="MU001500">
    <property type="protein sequence ID" value="KAF2445019.1"/>
    <property type="molecule type" value="Genomic_DNA"/>
</dbReference>
<reference evidence="2" key="1">
    <citation type="journal article" date="2020" name="Stud. Mycol.">
        <title>101 Dothideomycetes genomes: a test case for predicting lifestyles and emergence of pathogens.</title>
        <authorList>
            <person name="Haridas S."/>
            <person name="Albert R."/>
            <person name="Binder M."/>
            <person name="Bloem J."/>
            <person name="Labutti K."/>
            <person name="Salamov A."/>
            <person name="Andreopoulos B."/>
            <person name="Baker S."/>
            <person name="Barry K."/>
            <person name="Bills G."/>
            <person name="Bluhm B."/>
            <person name="Cannon C."/>
            <person name="Castanera R."/>
            <person name="Culley D."/>
            <person name="Daum C."/>
            <person name="Ezra D."/>
            <person name="Gonzalez J."/>
            <person name="Henrissat B."/>
            <person name="Kuo A."/>
            <person name="Liang C."/>
            <person name="Lipzen A."/>
            <person name="Lutzoni F."/>
            <person name="Magnuson J."/>
            <person name="Mondo S."/>
            <person name="Nolan M."/>
            <person name="Ohm R."/>
            <person name="Pangilinan J."/>
            <person name="Park H.-J."/>
            <person name="Ramirez L."/>
            <person name="Alfaro M."/>
            <person name="Sun H."/>
            <person name="Tritt A."/>
            <person name="Yoshinaga Y."/>
            <person name="Zwiers L.-H."/>
            <person name="Turgeon B."/>
            <person name="Goodwin S."/>
            <person name="Spatafora J."/>
            <person name="Crous P."/>
            <person name="Grigoriev I."/>
        </authorList>
    </citation>
    <scope>NUCLEOTIDE SEQUENCE</scope>
    <source>
        <strain evidence="2">CBS 690.94</strain>
    </source>
</reference>
<proteinExistence type="predicted"/>
<dbReference type="AlphaFoldDB" id="A0A9P4PLC3"/>
<feature type="compositionally biased region" description="Polar residues" evidence="1">
    <location>
        <begin position="64"/>
        <end position="89"/>
    </location>
</feature>
<dbReference type="OrthoDB" id="3792445at2759"/>
<feature type="region of interest" description="Disordered" evidence="1">
    <location>
        <begin position="346"/>
        <end position="622"/>
    </location>
</feature>
<feature type="compositionally biased region" description="Basic and acidic residues" evidence="1">
    <location>
        <begin position="607"/>
        <end position="622"/>
    </location>
</feature>
<accession>A0A9P4PLC3</accession>
<protein>
    <submittedName>
        <fullName evidence="2">Uncharacterized protein</fullName>
    </submittedName>
</protein>
<feature type="region of interest" description="Disordered" evidence="1">
    <location>
        <begin position="159"/>
        <end position="243"/>
    </location>
</feature>
<evidence type="ECO:0000313" key="3">
    <source>
        <dbReference type="Proteomes" id="UP000799764"/>
    </source>
</evidence>
<feature type="compositionally biased region" description="Polar residues" evidence="1">
    <location>
        <begin position="25"/>
        <end position="35"/>
    </location>
</feature>
<evidence type="ECO:0000313" key="2">
    <source>
        <dbReference type="EMBL" id="KAF2445019.1"/>
    </source>
</evidence>
<feature type="compositionally biased region" description="Basic and acidic residues" evidence="1">
    <location>
        <begin position="387"/>
        <end position="408"/>
    </location>
</feature>
<feature type="compositionally biased region" description="Basic and acidic residues" evidence="1">
    <location>
        <begin position="173"/>
        <end position="190"/>
    </location>
</feature>
<feature type="region of interest" description="Disordered" evidence="1">
    <location>
        <begin position="115"/>
        <end position="147"/>
    </location>
</feature>
<keyword evidence="3" id="KW-1185">Reference proteome</keyword>
<evidence type="ECO:0000256" key="1">
    <source>
        <dbReference type="SAM" id="MobiDB-lite"/>
    </source>
</evidence>